<dbReference type="Proteomes" id="UP000001699">
    <property type="component" value="Unassembled WGS sequence"/>
</dbReference>
<dbReference type="EMBL" id="DS499603">
    <property type="protein sequence ID" value="EDP47439.1"/>
    <property type="molecule type" value="Genomic_DNA"/>
</dbReference>
<dbReference type="HOGENOM" id="CLU_2037530_0_0_1"/>
<reference evidence="1 2" key="1">
    <citation type="journal article" date="2008" name="PLoS Genet.">
        <title>Genomic islands in the pathogenic filamentous fungus Aspergillus fumigatus.</title>
        <authorList>
            <person name="Fedorova N.D."/>
            <person name="Khaldi N."/>
            <person name="Joardar V.S."/>
            <person name="Maiti R."/>
            <person name="Amedeo P."/>
            <person name="Anderson M.J."/>
            <person name="Crabtree J."/>
            <person name="Silva J.C."/>
            <person name="Badger J.H."/>
            <person name="Albarraq A."/>
            <person name="Angiuoli S."/>
            <person name="Bussey H."/>
            <person name="Bowyer P."/>
            <person name="Cotty P.J."/>
            <person name="Dyer P.S."/>
            <person name="Egan A."/>
            <person name="Galens K."/>
            <person name="Fraser-Liggett C.M."/>
            <person name="Haas B.J."/>
            <person name="Inman J.M."/>
            <person name="Kent R."/>
            <person name="Lemieux S."/>
            <person name="Malavazi I."/>
            <person name="Orvis J."/>
            <person name="Roemer T."/>
            <person name="Ronning C.M."/>
            <person name="Sundaram J.P."/>
            <person name="Sutton G."/>
            <person name="Turner G."/>
            <person name="Venter J.C."/>
            <person name="White O.R."/>
            <person name="Whitty B.R."/>
            <person name="Youngman P."/>
            <person name="Wolfe K.H."/>
            <person name="Goldman G.H."/>
            <person name="Wortman J.R."/>
            <person name="Jiang B."/>
            <person name="Denning D.W."/>
            <person name="Nierman W.C."/>
        </authorList>
    </citation>
    <scope>NUCLEOTIDE SEQUENCE [LARGE SCALE GENOMIC DNA]</scope>
    <source>
        <strain evidence="2">CBS 144.89 / FGSC A1163 / CEA10</strain>
    </source>
</reference>
<keyword evidence="2" id="KW-1185">Reference proteome</keyword>
<name>B0YEU5_ASPFC</name>
<evidence type="ECO:0000313" key="1">
    <source>
        <dbReference type="EMBL" id="EDP47439.1"/>
    </source>
</evidence>
<protein>
    <submittedName>
        <fullName evidence="1">Uncharacterized protein</fullName>
    </submittedName>
</protein>
<proteinExistence type="predicted"/>
<accession>B0YEU5</accession>
<organism evidence="1 2">
    <name type="scientific">Aspergillus fumigatus (strain CBS 144.89 / FGSC A1163 / CEA10)</name>
    <name type="common">Neosartorya fumigata</name>
    <dbReference type="NCBI Taxonomy" id="451804"/>
    <lineage>
        <taxon>Eukaryota</taxon>
        <taxon>Fungi</taxon>
        <taxon>Dikarya</taxon>
        <taxon>Ascomycota</taxon>
        <taxon>Pezizomycotina</taxon>
        <taxon>Eurotiomycetes</taxon>
        <taxon>Eurotiomycetidae</taxon>
        <taxon>Eurotiales</taxon>
        <taxon>Aspergillaceae</taxon>
        <taxon>Aspergillus</taxon>
        <taxon>Aspergillus subgen. Fumigati</taxon>
    </lineage>
</organism>
<evidence type="ECO:0000313" key="2">
    <source>
        <dbReference type="Proteomes" id="UP000001699"/>
    </source>
</evidence>
<sequence>MSGMIISMPPGYRLSSRISGDIALISCLTKSLRDPHQHDENKIMSRTTRSMQARIGMSISSQWPERSAYWRGDEGFSVHHLTLAWMITEADMHDACRQDGSEAEKVEDVLLQRVQLPELVY</sequence>
<dbReference type="VEuPathDB" id="FungiDB:AFUB_100410"/>
<dbReference type="AlphaFoldDB" id="B0YEU5"/>
<gene>
    <name evidence="1" type="ORF">AFUB_100410</name>
</gene>